<evidence type="ECO:0000256" key="5">
    <source>
        <dbReference type="ARBA" id="ARBA00022692"/>
    </source>
</evidence>
<keyword evidence="7 8" id="KW-0472">Membrane</keyword>
<evidence type="ECO:0000256" key="4">
    <source>
        <dbReference type="ARBA" id="ARBA00022475"/>
    </source>
</evidence>
<evidence type="ECO:0000313" key="9">
    <source>
        <dbReference type="EMBL" id="MBB3149426.1"/>
    </source>
</evidence>
<comment type="subcellular location">
    <subcellularLocation>
        <location evidence="1">Cell membrane</location>
        <topology evidence="1">Multi-pass membrane protein</topology>
    </subcellularLocation>
</comment>
<dbReference type="RefSeq" id="WP_112551004.1">
    <property type="nucleotide sequence ID" value="NZ_JACHXN010000032.1"/>
</dbReference>
<proteinExistence type="inferred from homology"/>
<reference evidence="9 10" key="1">
    <citation type="submission" date="2020-08" db="EMBL/GenBank/DDBJ databases">
        <title>Genomic Encyclopedia of Type Strains, Phase III (KMG-III): the genomes of soil and plant-associated and newly described type strains.</title>
        <authorList>
            <person name="Whitman W."/>
        </authorList>
    </citation>
    <scope>NUCLEOTIDE SEQUENCE [LARGE SCALE GENOMIC DNA]</scope>
    <source>
        <strain evidence="9 10">CECT 7015</strain>
    </source>
</reference>
<evidence type="ECO:0000256" key="7">
    <source>
        <dbReference type="ARBA" id="ARBA00023136"/>
    </source>
</evidence>
<keyword evidence="4" id="KW-1003">Cell membrane</keyword>
<accession>A0A839UEH3</accession>
<feature type="transmembrane region" description="Helical" evidence="8">
    <location>
        <begin position="58"/>
        <end position="82"/>
    </location>
</feature>
<keyword evidence="10" id="KW-1185">Reference proteome</keyword>
<dbReference type="Proteomes" id="UP000554520">
    <property type="component" value="Unassembled WGS sequence"/>
</dbReference>
<evidence type="ECO:0000256" key="3">
    <source>
        <dbReference type="ARBA" id="ARBA00022448"/>
    </source>
</evidence>
<organism evidence="9 10">
    <name type="scientific">Phyllobacterium trifolii</name>
    <dbReference type="NCBI Taxonomy" id="300193"/>
    <lineage>
        <taxon>Bacteria</taxon>
        <taxon>Pseudomonadati</taxon>
        <taxon>Pseudomonadota</taxon>
        <taxon>Alphaproteobacteria</taxon>
        <taxon>Hyphomicrobiales</taxon>
        <taxon>Phyllobacteriaceae</taxon>
        <taxon>Phyllobacterium</taxon>
    </lineage>
</organism>
<keyword evidence="5 8" id="KW-0812">Transmembrane</keyword>
<dbReference type="InterPro" id="IPR007208">
    <property type="entry name" value="MrpF/PhaF-like"/>
</dbReference>
<comment type="caution">
    <text evidence="9">The sequence shown here is derived from an EMBL/GenBank/DDBJ whole genome shotgun (WGS) entry which is preliminary data.</text>
</comment>
<name>A0A839UEH3_9HYPH</name>
<feature type="transmembrane region" description="Helical" evidence="8">
    <location>
        <begin position="33"/>
        <end position="52"/>
    </location>
</feature>
<evidence type="ECO:0000256" key="6">
    <source>
        <dbReference type="ARBA" id="ARBA00022989"/>
    </source>
</evidence>
<dbReference type="GO" id="GO:0005886">
    <property type="term" value="C:plasma membrane"/>
    <property type="evidence" value="ECO:0007669"/>
    <property type="project" value="UniProtKB-SubCell"/>
</dbReference>
<keyword evidence="6 8" id="KW-1133">Transmembrane helix</keyword>
<comment type="similarity">
    <text evidence="2">Belongs to the CPA3 antiporters (TC 2.A.63) subunit F family.</text>
</comment>
<keyword evidence="3" id="KW-0813">Transport</keyword>
<evidence type="ECO:0000256" key="1">
    <source>
        <dbReference type="ARBA" id="ARBA00004651"/>
    </source>
</evidence>
<dbReference type="GO" id="GO:0015385">
    <property type="term" value="F:sodium:proton antiporter activity"/>
    <property type="evidence" value="ECO:0007669"/>
    <property type="project" value="TreeGrafter"/>
</dbReference>
<dbReference type="PANTHER" id="PTHR34702">
    <property type="entry name" value="NA(+)/H(+) ANTIPORTER SUBUNIT F1"/>
    <property type="match status" value="1"/>
</dbReference>
<sequence>MADVILQIAGALIFMGIACGVVRLIIGRTIVDRIVAIDMLTVISISLIALYAHLSGRFVYIDVALVYGLLSFLAVLAIARFLERRS</sequence>
<evidence type="ECO:0000256" key="8">
    <source>
        <dbReference type="SAM" id="Phobius"/>
    </source>
</evidence>
<protein>
    <submittedName>
        <fullName evidence="9">Multicomponent Na+:H+ antiporter subunit F</fullName>
    </submittedName>
</protein>
<evidence type="ECO:0000313" key="10">
    <source>
        <dbReference type="Proteomes" id="UP000554520"/>
    </source>
</evidence>
<feature type="transmembrane region" description="Helical" evidence="8">
    <location>
        <begin position="6"/>
        <end position="26"/>
    </location>
</feature>
<dbReference type="AlphaFoldDB" id="A0A839UEH3"/>
<evidence type="ECO:0000256" key="2">
    <source>
        <dbReference type="ARBA" id="ARBA00009212"/>
    </source>
</evidence>
<dbReference type="PANTHER" id="PTHR34702:SF1">
    <property type="entry name" value="NA(+)_H(+) ANTIPORTER SUBUNIT F"/>
    <property type="match status" value="1"/>
</dbReference>
<gene>
    <name evidence="9" type="ORF">FHS21_005879</name>
</gene>
<dbReference type="EMBL" id="JACHXN010000032">
    <property type="protein sequence ID" value="MBB3149426.1"/>
    <property type="molecule type" value="Genomic_DNA"/>
</dbReference>
<dbReference type="Pfam" id="PF04066">
    <property type="entry name" value="MrpF_PhaF"/>
    <property type="match status" value="1"/>
</dbReference>